<dbReference type="Gene3D" id="1.25.40.10">
    <property type="entry name" value="Tetratricopeptide repeat domain"/>
    <property type="match status" value="2"/>
</dbReference>
<dbReference type="AlphaFoldDB" id="A0A2N9G408"/>
<dbReference type="Pfam" id="PF13181">
    <property type="entry name" value="TPR_8"/>
    <property type="match status" value="1"/>
</dbReference>
<dbReference type="SUPFAM" id="SSF48452">
    <property type="entry name" value="TPR-like"/>
    <property type="match status" value="2"/>
</dbReference>
<feature type="compositionally biased region" description="Polar residues" evidence="2">
    <location>
        <begin position="1"/>
        <end position="22"/>
    </location>
</feature>
<accession>A0A2N9G408</accession>
<keyword evidence="1" id="KW-0802">TPR repeat</keyword>
<dbReference type="PROSITE" id="PS50005">
    <property type="entry name" value="TPR"/>
    <property type="match status" value="1"/>
</dbReference>
<name>A0A2N9G408_FAGSY</name>
<dbReference type="SMART" id="SM00386">
    <property type="entry name" value="HAT"/>
    <property type="match status" value="5"/>
</dbReference>
<dbReference type="InterPro" id="IPR011990">
    <property type="entry name" value="TPR-like_helical_dom_sf"/>
</dbReference>
<dbReference type="PANTHER" id="PTHR26312">
    <property type="entry name" value="TETRATRICOPEPTIDE REPEAT PROTEIN 5"/>
    <property type="match status" value="1"/>
</dbReference>
<dbReference type="InterPro" id="IPR003107">
    <property type="entry name" value="HAT"/>
</dbReference>
<dbReference type="GO" id="GO:0006396">
    <property type="term" value="P:RNA processing"/>
    <property type="evidence" value="ECO:0007669"/>
    <property type="project" value="InterPro"/>
</dbReference>
<feature type="repeat" description="TPR" evidence="1">
    <location>
        <begin position="243"/>
        <end position="276"/>
    </location>
</feature>
<dbReference type="PANTHER" id="PTHR26312:SF217">
    <property type="entry name" value="N-ACETYLGLUCOSAMINE TRANSFERASE, OGT PROTEIN, PUTATIVE-RELATED"/>
    <property type="match status" value="1"/>
</dbReference>
<gene>
    <name evidence="3" type="ORF">FSB_LOCUS21716</name>
</gene>
<sequence>MLLRGSSTPQIGGTLRSPFSDTPNRDFDTTNKKCNKHTPPPLLYDYHFNGLSFSHVSCSSSPISHGHSASHFSESNQQRSSFRRAWSDGNLESLSYSSYCDIEEFGNSSTPTKKKSLHKRNKSTGTNMLQSSPSFSIYNDEFQDEEETVLERSVRIGESTEGEFSFGNMKSMGLIEEGKEDEEEEEGLNGIQNLIVEEAVNEAVSPRMHLASGLGIDTFGVADDSSDVEDYYKKMVDQYPCHPLFLRNYAHVLQSKGDLQGAVEYYSRATLADPEDGEILVQYAKFVWEHDHDQHRALSYFERAAQAAPQDSHVLAAYASFLWEIGDNEEEDEAHQDHIQIEEEGRVKEIELASPSLHLAAVLGIDVADSTTAESSQVGSVEDYYKKMIDENPNNPLFLRNYAQFLCQSKGDLPTAEEFYMRAILADPRDGEIISQYAKLVWDLHHDRNKALCYFERAVEATRGDSHVLAAYASFLWEMGDEEEDNGRQDRIQIPLLHEQHLQAMNAANA</sequence>
<feature type="compositionally biased region" description="Polar residues" evidence="2">
    <location>
        <begin position="123"/>
        <end position="135"/>
    </location>
</feature>
<proteinExistence type="predicted"/>
<protein>
    <submittedName>
        <fullName evidence="3">Uncharacterized protein</fullName>
    </submittedName>
</protein>
<evidence type="ECO:0000256" key="2">
    <source>
        <dbReference type="SAM" id="MobiDB-lite"/>
    </source>
</evidence>
<feature type="region of interest" description="Disordered" evidence="2">
    <location>
        <begin position="106"/>
        <end position="135"/>
    </location>
</feature>
<reference evidence="3" key="1">
    <citation type="submission" date="2018-02" db="EMBL/GenBank/DDBJ databases">
        <authorList>
            <person name="Cohen D.B."/>
            <person name="Kent A.D."/>
        </authorList>
    </citation>
    <scope>NUCLEOTIDE SEQUENCE</scope>
</reference>
<organism evidence="3">
    <name type="scientific">Fagus sylvatica</name>
    <name type="common">Beechnut</name>
    <dbReference type="NCBI Taxonomy" id="28930"/>
    <lineage>
        <taxon>Eukaryota</taxon>
        <taxon>Viridiplantae</taxon>
        <taxon>Streptophyta</taxon>
        <taxon>Embryophyta</taxon>
        <taxon>Tracheophyta</taxon>
        <taxon>Spermatophyta</taxon>
        <taxon>Magnoliopsida</taxon>
        <taxon>eudicotyledons</taxon>
        <taxon>Gunneridae</taxon>
        <taxon>Pentapetalae</taxon>
        <taxon>rosids</taxon>
        <taxon>fabids</taxon>
        <taxon>Fagales</taxon>
        <taxon>Fagaceae</taxon>
        <taxon>Fagus</taxon>
    </lineage>
</organism>
<dbReference type="InterPro" id="IPR019734">
    <property type="entry name" value="TPR_rpt"/>
</dbReference>
<feature type="region of interest" description="Disordered" evidence="2">
    <location>
        <begin position="1"/>
        <end position="34"/>
    </location>
</feature>
<evidence type="ECO:0000313" key="3">
    <source>
        <dbReference type="EMBL" id="SPC93834.1"/>
    </source>
</evidence>
<dbReference type="EMBL" id="OIVN01001428">
    <property type="protein sequence ID" value="SPC93834.1"/>
    <property type="molecule type" value="Genomic_DNA"/>
</dbReference>
<feature type="compositionally biased region" description="Basic residues" evidence="2">
    <location>
        <begin position="112"/>
        <end position="122"/>
    </location>
</feature>
<evidence type="ECO:0000256" key="1">
    <source>
        <dbReference type="PROSITE-ProRule" id="PRU00339"/>
    </source>
</evidence>